<dbReference type="GO" id="GO:0033499">
    <property type="term" value="P:galactose catabolic process via UDP-galactose, Leloir pathway"/>
    <property type="evidence" value="ECO:0007669"/>
    <property type="project" value="TreeGrafter"/>
</dbReference>
<dbReference type="Proteomes" id="UP000233256">
    <property type="component" value="Unassembled WGS sequence"/>
</dbReference>
<dbReference type="Pfam" id="PF01263">
    <property type="entry name" value="Aldose_epim"/>
    <property type="match status" value="1"/>
</dbReference>
<gene>
    <name evidence="4" type="ORF">CVV64_21335</name>
</gene>
<dbReference type="InterPro" id="IPR018052">
    <property type="entry name" value="Ald1_epimerase_CS"/>
</dbReference>
<dbReference type="GO" id="GO:0004034">
    <property type="term" value="F:aldose 1-epimerase activity"/>
    <property type="evidence" value="ECO:0007669"/>
    <property type="project" value="TreeGrafter"/>
</dbReference>
<evidence type="ECO:0000256" key="1">
    <source>
        <dbReference type="ARBA" id="ARBA00014165"/>
    </source>
</evidence>
<organism evidence="4 5">
    <name type="scientific">Candidatus Wallbacteria bacterium HGW-Wallbacteria-1</name>
    <dbReference type="NCBI Taxonomy" id="2013854"/>
    <lineage>
        <taxon>Bacteria</taxon>
        <taxon>Candidatus Walliibacteriota</taxon>
    </lineage>
</organism>
<evidence type="ECO:0000313" key="4">
    <source>
        <dbReference type="EMBL" id="PKK87839.1"/>
    </source>
</evidence>
<protein>
    <recommendedName>
        <fullName evidence="1">Aldose 1-epimerase</fullName>
    </recommendedName>
    <alternativeName>
        <fullName evidence="3">Galactose mutarotase</fullName>
    </alternativeName>
    <alternativeName>
        <fullName evidence="2">Type-1 mutarotase</fullName>
    </alternativeName>
</protein>
<proteinExistence type="predicted"/>
<dbReference type="AlphaFoldDB" id="A0A2N1PHN8"/>
<comment type="caution">
    <text evidence="4">The sequence shown here is derived from an EMBL/GenBank/DDBJ whole genome shotgun (WGS) entry which is preliminary data.</text>
</comment>
<evidence type="ECO:0000256" key="2">
    <source>
        <dbReference type="ARBA" id="ARBA00032300"/>
    </source>
</evidence>
<dbReference type="PROSITE" id="PS00545">
    <property type="entry name" value="ALDOSE_1_EPIMERASE"/>
    <property type="match status" value="1"/>
</dbReference>
<dbReference type="InterPro" id="IPR014718">
    <property type="entry name" value="GH-type_carb-bd"/>
</dbReference>
<dbReference type="PANTHER" id="PTHR10091">
    <property type="entry name" value="ALDOSE-1-EPIMERASE"/>
    <property type="match status" value="1"/>
</dbReference>
<dbReference type="InterPro" id="IPR011013">
    <property type="entry name" value="Gal_mutarotase_sf_dom"/>
</dbReference>
<dbReference type="PANTHER" id="PTHR10091:SF0">
    <property type="entry name" value="GALACTOSE MUTAROTASE"/>
    <property type="match status" value="1"/>
</dbReference>
<dbReference type="SUPFAM" id="SSF74650">
    <property type="entry name" value="Galactose mutarotase-like"/>
    <property type="match status" value="1"/>
</dbReference>
<accession>A0A2N1PHN8</accession>
<dbReference type="Gene3D" id="2.70.98.10">
    <property type="match status" value="1"/>
</dbReference>
<dbReference type="GO" id="GO:0006006">
    <property type="term" value="P:glucose metabolic process"/>
    <property type="evidence" value="ECO:0007669"/>
    <property type="project" value="TreeGrafter"/>
</dbReference>
<dbReference type="InterPro" id="IPR008183">
    <property type="entry name" value="Aldose_1/G6P_1-epimerase"/>
</dbReference>
<name>A0A2N1PHN8_9BACT</name>
<evidence type="ECO:0000313" key="5">
    <source>
        <dbReference type="Proteomes" id="UP000233256"/>
    </source>
</evidence>
<dbReference type="EMBL" id="PGXC01000097">
    <property type="protein sequence ID" value="PKK87839.1"/>
    <property type="molecule type" value="Genomic_DNA"/>
</dbReference>
<dbReference type="GO" id="GO:0030246">
    <property type="term" value="F:carbohydrate binding"/>
    <property type="evidence" value="ECO:0007669"/>
    <property type="project" value="InterPro"/>
</dbReference>
<reference evidence="4 5" key="1">
    <citation type="journal article" date="2017" name="ISME J.">
        <title>Potential for microbial H2 and metal transformations associated with novel bacteria and archaea in deep terrestrial subsurface sediments.</title>
        <authorList>
            <person name="Hernsdorf A.W."/>
            <person name="Amano Y."/>
            <person name="Miyakawa K."/>
            <person name="Ise K."/>
            <person name="Suzuki Y."/>
            <person name="Anantharaman K."/>
            <person name="Probst A."/>
            <person name="Burstein D."/>
            <person name="Thomas B.C."/>
            <person name="Banfield J.F."/>
        </authorList>
    </citation>
    <scope>NUCLEOTIDE SEQUENCE [LARGE SCALE GENOMIC DNA]</scope>
    <source>
        <strain evidence="4">HGW-Wallbacteria-1</strain>
    </source>
</reference>
<sequence length="211" mass="23269">MIDKRVYGNTSGYGDQVMLYTLQAGEYTMNVSTYGGIIVNLIAPDKHGRKADIVLGYSTLGEYERSTTYFGALIGRFANRIKDGKFNIDGRNYHVPVNNGPNALHGGPEGLHTKIWNVLTSEVDGAPALHLSYISEEGEMGFPGTLKVHVDYILFPEGKLEITYAAICDRVTPVNLTNHAYFNLAGDGNDVLDHEIQLYCAATSTCRWTTR</sequence>
<evidence type="ECO:0000256" key="3">
    <source>
        <dbReference type="ARBA" id="ARBA00033373"/>
    </source>
</evidence>